<reference evidence="2" key="1">
    <citation type="journal article" date="2019" name="Int. J. Syst. Evol. Microbiol.">
        <title>The Global Catalogue of Microorganisms (GCM) 10K type strain sequencing project: providing services to taxonomists for standard genome sequencing and annotation.</title>
        <authorList>
            <consortium name="The Broad Institute Genomics Platform"/>
            <consortium name="The Broad Institute Genome Sequencing Center for Infectious Disease"/>
            <person name="Wu L."/>
            <person name="Ma J."/>
        </authorList>
    </citation>
    <scope>NUCLEOTIDE SEQUENCE [LARGE SCALE GENOMIC DNA]</scope>
    <source>
        <strain evidence="2">TBRC 4489</strain>
    </source>
</reference>
<comment type="caution">
    <text evidence="1">The sequence shown here is derived from an EMBL/GenBank/DDBJ whole genome shotgun (WGS) entry which is preliminary data.</text>
</comment>
<gene>
    <name evidence="1" type="ORF">ACFOWE_04385</name>
</gene>
<name>A0ABV8I027_9ACTN</name>
<evidence type="ECO:0000313" key="2">
    <source>
        <dbReference type="Proteomes" id="UP001595850"/>
    </source>
</evidence>
<dbReference type="Gene3D" id="1.10.1220.10">
    <property type="entry name" value="Met repressor-like"/>
    <property type="match status" value="1"/>
</dbReference>
<proteinExistence type="predicted"/>
<keyword evidence="2" id="KW-1185">Reference proteome</keyword>
<evidence type="ECO:0000313" key="1">
    <source>
        <dbReference type="EMBL" id="MFC4057516.1"/>
    </source>
</evidence>
<accession>A0ABV8I027</accession>
<protein>
    <recommendedName>
        <fullName evidence="3">CopG family transcriptional regulator</fullName>
    </recommendedName>
</protein>
<dbReference type="Proteomes" id="UP001595850">
    <property type="component" value="Unassembled WGS sequence"/>
</dbReference>
<sequence>MKTAISVPDETYSRVERCAAAIGMSRSEFYTTAAQRYLEHLEERSLTRQIDAAIELAAGDDSNETAVTAGRRRIAMEEDEEW</sequence>
<organism evidence="1 2">
    <name type="scientific">Planomonospora corallina</name>
    <dbReference type="NCBI Taxonomy" id="1806052"/>
    <lineage>
        <taxon>Bacteria</taxon>
        <taxon>Bacillati</taxon>
        <taxon>Actinomycetota</taxon>
        <taxon>Actinomycetes</taxon>
        <taxon>Streptosporangiales</taxon>
        <taxon>Streptosporangiaceae</taxon>
        <taxon>Planomonospora</taxon>
    </lineage>
</organism>
<dbReference type="InterPro" id="IPR013321">
    <property type="entry name" value="Arc_rbn_hlx_hlx"/>
</dbReference>
<dbReference type="EMBL" id="JBHSBM010000010">
    <property type="protein sequence ID" value="MFC4057516.1"/>
    <property type="molecule type" value="Genomic_DNA"/>
</dbReference>
<dbReference type="RefSeq" id="WP_377285528.1">
    <property type="nucleotide sequence ID" value="NZ_JBHSBM010000010.1"/>
</dbReference>
<evidence type="ECO:0008006" key="3">
    <source>
        <dbReference type="Google" id="ProtNLM"/>
    </source>
</evidence>